<dbReference type="AlphaFoldDB" id="A0AAW3JV04"/>
<dbReference type="InterPro" id="IPR039498">
    <property type="entry name" value="NTP_transf_5"/>
</dbReference>
<dbReference type="Proteomes" id="UP000050833">
    <property type="component" value="Unassembled WGS sequence"/>
</dbReference>
<comment type="caution">
    <text evidence="1">The sequence shown here is derived from an EMBL/GenBank/DDBJ whole genome shotgun (WGS) entry which is preliminary data.</text>
</comment>
<dbReference type="RefSeq" id="WP_055941676.1">
    <property type="nucleotide sequence ID" value="NZ_LLKB01000001.1"/>
</dbReference>
<dbReference type="Gene3D" id="3.30.460.40">
    <property type="match status" value="1"/>
</dbReference>
<gene>
    <name evidence="1" type="ORF">APZ18_03605</name>
</gene>
<dbReference type="Pfam" id="PF14907">
    <property type="entry name" value="NTP_transf_5"/>
    <property type="match status" value="1"/>
</dbReference>
<organism evidence="1 2">
    <name type="scientific">Butyribacter intestini</name>
    <dbReference type="NCBI Taxonomy" id="1703332"/>
    <lineage>
        <taxon>Bacteria</taxon>
        <taxon>Bacillati</taxon>
        <taxon>Bacillota</taxon>
        <taxon>Clostridia</taxon>
        <taxon>Lachnospirales</taxon>
        <taxon>Lachnospiraceae</taxon>
        <taxon>Butyribacter</taxon>
    </lineage>
</organism>
<evidence type="ECO:0000313" key="2">
    <source>
        <dbReference type="Proteomes" id="UP000050833"/>
    </source>
</evidence>
<keyword evidence="2" id="KW-1185">Reference proteome</keyword>
<proteinExistence type="predicted"/>
<evidence type="ECO:0008006" key="3">
    <source>
        <dbReference type="Google" id="ProtNLM"/>
    </source>
</evidence>
<name>A0AAW3JV04_9FIRM</name>
<sequence length="486" mass="58796">MKKEDRLLLEAIDVENEVAEVEEEYDWEYLFSMAKLNKIFIPFYLKNRMLMPENVREKFLKQYHKYKEYAEQQKTEMIKITKLFNKEKITYLVIKGIPLSQIIYDRIDYRQSTDIDILVSEEDMDLAFEMLKQLGYGFNMGIECETNEVQLGVRPMLYYATDYFEYPCVKVMDTGMYSFVEIKKASSAITVKYIRDFIGNSVIFSIDGYCVKTLSIEYTCLHLFANFYENIKSNKAVKKGSFLREFYDIYSFMRKNADMDWEMLLYKAKKYNMSHKVLFAMNLCNELYRKKVFSDDLIKRFEKNIGEITDKEDIQFIYQWTGDVKQNIFNKEFRIRQYNKVYEDFLLHYVKKKRLDIKKNTKWKKMNFHYEGEIEFQYRIYHNFDKSFSIEIDDCNNNLYQKKCNIYIEILHFGKKNICEIIVGENYFFGNEIDCECYKEKKNDNIWKIRVLNEMEKFYLKLEIRIKVGTEGFCRIGPQAENIFYV</sequence>
<dbReference type="EMBL" id="LLKB01000001">
    <property type="protein sequence ID" value="KQC86285.1"/>
    <property type="molecule type" value="Genomic_DNA"/>
</dbReference>
<accession>A0AAW3JV04</accession>
<evidence type="ECO:0000313" key="1">
    <source>
        <dbReference type="EMBL" id="KQC86285.1"/>
    </source>
</evidence>
<protein>
    <recommendedName>
        <fullName evidence="3">Nucleotidyltransferase family protein</fullName>
    </recommendedName>
</protein>
<reference evidence="1 2" key="1">
    <citation type="submission" date="2015-10" db="EMBL/GenBank/DDBJ databases">
        <title>Butyribacter intestini gen. nov., sp. nov., a butyric acid-producing bacterium of the family Lachnospiraceae isolated from the human faeces.</title>
        <authorList>
            <person name="Zou Y."/>
            <person name="Xue W."/>
            <person name="Luo G."/>
            <person name="Lv M."/>
        </authorList>
    </citation>
    <scope>NUCLEOTIDE SEQUENCE [LARGE SCALE GENOMIC DNA]</scope>
    <source>
        <strain evidence="1 2">TF01-11</strain>
    </source>
</reference>